<dbReference type="NCBIfam" id="TIGR00229">
    <property type="entry name" value="sensory_box"/>
    <property type="match status" value="1"/>
</dbReference>
<proteinExistence type="predicted"/>
<dbReference type="RefSeq" id="WP_303305274.1">
    <property type="nucleotide sequence ID" value="NZ_JAODOP010000004.1"/>
</dbReference>
<dbReference type="InterPro" id="IPR010559">
    <property type="entry name" value="Sig_transdc_His_kin_internal"/>
</dbReference>
<keyword evidence="1" id="KW-0175">Coiled coil</keyword>
<dbReference type="EMBL" id="JAODOP010000004">
    <property type="protein sequence ID" value="MEF3832906.1"/>
    <property type="molecule type" value="Genomic_DNA"/>
</dbReference>
<dbReference type="InterPro" id="IPR050640">
    <property type="entry name" value="Bact_2-comp_sensor_kinase"/>
</dbReference>
<accession>A0ABU7XRA3</accession>
<dbReference type="SUPFAM" id="SSF55785">
    <property type="entry name" value="PYP-like sensor domain (PAS domain)"/>
    <property type="match status" value="1"/>
</dbReference>
<dbReference type="PANTHER" id="PTHR34220:SF7">
    <property type="entry name" value="SENSOR HISTIDINE KINASE YPDA"/>
    <property type="match status" value="1"/>
</dbReference>
<organism evidence="3 4">
    <name type="scientific">Flavivirga spongiicola</name>
    <dbReference type="NCBI Taxonomy" id="421621"/>
    <lineage>
        <taxon>Bacteria</taxon>
        <taxon>Pseudomonadati</taxon>
        <taxon>Bacteroidota</taxon>
        <taxon>Flavobacteriia</taxon>
        <taxon>Flavobacteriales</taxon>
        <taxon>Flavobacteriaceae</taxon>
        <taxon>Flavivirga</taxon>
    </lineage>
</organism>
<dbReference type="PANTHER" id="PTHR34220">
    <property type="entry name" value="SENSOR HISTIDINE KINASE YPDA"/>
    <property type="match status" value="1"/>
</dbReference>
<dbReference type="InterPro" id="IPR035965">
    <property type="entry name" value="PAS-like_dom_sf"/>
</dbReference>
<gene>
    <name evidence="3" type="ORF">N1F79_07180</name>
</gene>
<dbReference type="Pfam" id="PF13426">
    <property type="entry name" value="PAS_9"/>
    <property type="match status" value="1"/>
</dbReference>
<dbReference type="PROSITE" id="PS50112">
    <property type="entry name" value="PAS"/>
    <property type="match status" value="1"/>
</dbReference>
<evidence type="ECO:0000256" key="1">
    <source>
        <dbReference type="SAM" id="Coils"/>
    </source>
</evidence>
<evidence type="ECO:0000313" key="3">
    <source>
        <dbReference type="EMBL" id="MEF3832906.1"/>
    </source>
</evidence>
<name>A0ABU7XRA3_9FLAO</name>
<feature type="domain" description="PAS" evidence="2">
    <location>
        <begin position="12"/>
        <end position="64"/>
    </location>
</feature>
<evidence type="ECO:0000259" key="2">
    <source>
        <dbReference type="PROSITE" id="PS50112"/>
    </source>
</evidence>
<comment type="caution">
    <text evidence="3">The sequence shown here is derived from an EMBL/GenBank/DDBJ whole genome shotgun (WGS) entry which is preliminary data.</text>
</comment>
<protein>
    <submittedName>
        <fullName evidence="3">PAS domain S-box protein</fullName>
    </submittedName>
</protein>
<sequence length="341" mass="39991">MISGADDLNLYVDDFFKTIFNTATESWILTDKYGVVRMINPTTTEMFGYEQSELIGQKIEILIPAKERKEHVGLRDNYIKHPRKRPHGIGVEVFALHKNKTEFPVEISLNHHKFNNETYALAVVIDITKRKEKEQKLQEAILEKEKFKQDKIKSELEVLKNQVNPHYFFNSLSVLAPLINIDQRKSQEFTEKLASTYRYILEIRDKLTVTVKEELCFIKDYEFLQAVRFNNKFVINYNVAKKDLKKNIVPFALQILIENVFKHNALYLNKKLIISIASKDEGILVTNNINKRIDSKYKSFGIGLKNINEQYDRLSDLKPVFDEKKDFYEAWVPFLDSKVVE</sequence>
<reference evidence="3 4" key="1">
    <citation type="submission" date="2022-09" db="EMBL/GenBank/DDBJ databases">
        <title>Genome sequencing of Flavivirga sp. MEBiC05379.</title>
        <authorList>
            <person name="Oh H.-M."/>
            <person name="Kwon K.K."/>
            <person name="Park M.J."/>
            <person name="Yang S.-H."/>
        </authorList>
    </citation>
    <scope>NUCLEOTIDE SEQUENCE [LARGE SCALE GENOMIC DNA]</scope>
    <source>
        <strain evidence="3 4">MEBiC05379</strain>
    </source>
</reference>
<dbReference type="CDD" id="cd00130">
    <property type="entry name" value="PAS"/>
    <property type="match status" value="1"/>
</dbReference>
<dbReference type="Proteomes" id="UP001337305">
    <property type="component" value="Unassembled WGS sequence"/>
</dbReference>
<feature type="coiled-coil region" evidence="1">
    <location>
        <begin position="130"/>
        <end position="162"/>
    </location>
</feature>
<dbReference type="Pfam" id="PF06580">
    <property type="entry name" value="His_kinase"/>
    <property type="match status" value="1"/>
</dbReference>
<keyword evidence="4" id="KW-1185">Reference proteome</keyword>
<dbReference type="Gene3D" id="3.30.450.20">
    <property type="entry name" value="PAS domain"/>
    <property type="match status" value="1"/>
</dbReference>
<evidence type="ECO:0000313" key="4">
    <source>
        <dbReference type="Proteomes" id="UP001337305"/>
    </source>
</evidence>
<dbReference type="InterPro" id="IPR000014">
    <property type="entry name" value="PAS"/>
</dbReference>
<dbReference type="SMART" id="SM00091">
    <property type="entry name" value="PAS"/>
    <property type="match status" value="1"/>
</dbReference>